<dbReference type="CDD" id="cd00085">
    <property type="entry name" value="HNHc"/>
    <property type="match status" value="1"/>
</dbReference>
<organism evidence="3 4">
    <name type="scientific">Microbacterium murale</name>
    <dbReference type="NCBI Taxonomy" id="1081040"/>
    <lineage>
        <taxon>Bacteria</taxon>
        <taxon>Bacillati</taxon>
        <taxon>Actinomycetota</taxon>
        <taxon>Actinomycetes</taxon>
        <taxon>Micrococcales</taxon>
        <taxon>Microbacteriaceae</taxon>
        <taxon>Microbacterium</taxon>
    </lineage>
</organism>
<keyword evidence="4" id="KW-1185">Reference proteome</keyword>
<dbReference type="Pfam" id="PF02720">
    <property type="entry name" value="DUF222"/>
    <property type="match status" value="2"/>
</dbReference>
<dbReference type="RefSeq" id="WP_229703357.1">
    <property type="nucleotide sequence ID" value="NZ_BMCM01000008.1"/>
</dbReference>
<evidence type="ECO:0000256" key="1">
    <source>
        <dbReference type="SAM" id="MobiDB-lite"/>
    </source>
</evidence>
<sequence>MATISPPRPTLEDSFARQGELLDGWGDLGMQIGALEAQRAELLAERLDMLAQERSLEPGSDEIAFRSMCAEYAAAGHIPPTTAATHITGAWALARLFPGTLASLASGAISKRHADVIVAAAPNVSGDPDAVRLRAEYEQQVLPFAENDTAARTRTHARGVAAALHPEGMSEQHRRARTERSVTVKSDGDGMAVLTAILPELLAYAIHDRLTAMAADVTQARPEGRRRPRRSTLEKIRAERDAALAEQTPFDPEPPIDLENEFRNSMAKPAPWEKSAAENSASDENAASDGDSASDGDASPIDATDQYFDEYIDDVHSDGDADADTETLFHDSTPMHDGYGALEYDTRTRDQLRADILADLLLTTTPTSVTTTALGSVKATVQITISASTLAGDDDAMAELNGHGPMTPDAARILAGRAGSWDRAFLDPRGMVVETDNYVPTAGMKRFLRARDQHCRFPGCRAPAHRCQIDHNHDHAKGGPTALCNLCLFCTSHHPLKHPDVDARDRWTAKQLDDGVILWTSPLGRNYTDEAPLRVMFV</sequence>
<feature type="region of interest" description="Disordered" evidence="1">
    <location>
        <begin position="315"/>
        <end position="335"/>
    </location>
</feature>
<reference evidence="4" key="1">
    <citation type="journal article" date="2019" name="Int. J. Syst. Evol. Microbiol.">
        <title>The Global Catalogue of Microorganisms (GCM) 10K type strain sequencing project: providing services to taxonomists for standard genome sequencing and annotation.</title>
        <authorList>
            <consortium name="The Broad Institute Genomics Platform"/>
            <consortium name="The Broad Institute Genome Sequencing Center for Infectious Disease"/>
            <person name="Wu L."/>
            <person name="Ma J."/>
        </authorList>
    </citation>
    <scope>NUCLEOTIDE SEQUENCE [LARGE SCALE GENOMIC DNA]</scope>
    <source>
        <strain evidence="4">CCM 7640</strain>
    </source>
</reference>
<evidence type="ECO:0000259" key="2">
    <source>
        <dbReference type="Pfam" id="PF02720"/>
    </source>
</evidence>
<dbReference type="Proteomes" id="UP000629365">
    <property type="component" value="Unassembled WGS sequence"/>
</dbReference>
<dbReference type="InterPro" id="IPR003870">
    <property type="entry name" value="DUF222"/>
</dbReference>
<feature type="domain" description="DUF222" evidence="2">
    <location>
        <begin position="37"/>
        <end position="227"/>
    </location>
</feature>
<feature type="compositionally biased region" description="Low complexity" evidence="1">
    <location>
        <begin position="277"/>
        <end position="299"/>
    </location>
</feature>
<gene>
    <name evidence="3" type="ORF">GCM10007269_36680</name>
</gene>
<evidence type="ECO:0000313" key="4">
    <source>
        <dbReference type="Proteomes" id="UP000629365"/>
    </source>
</evidence>
<protein>
    <recommendedName>
        <fullName evidence="2">DUF222 domain-containing protein</fullName>
    </recommendedName>
</protein>
<dbReference type="EMBL" id="BMCM01000008">
    <property type="protein sequence ID" value="GGD90740.1"/>
    <property type="molecule type" value="Genomic_DNA"/>
</dbReference>
<feature type="region of interest" description="Disordered" evidence="1">
    <location>
        <begin position="269"/>
        <end position="302"/>
    </location>
</feature>
<dbReference type="InterPro" id="IPR003615">
    <property type="entry name" value="HNH_nuc"/>
</dbReference>
<feature type="region of interest" description="Disordered" evidence="1">
    <location>
        <begin position="240"/>
        <end position="259"/>
    </location>
</feature>
<feature type="domain" description="DUF222" evidence="2">
    <location>
        <begin position="324"/>
        <end position="452"/>
    </location>
</feature>
<name>A0ABQ1S314_9MICO</name>
<evidence type="ECO:0000313" key="3">
    <source>
        <dbReference type="EMBL" id="GGD90740.1"/>
    </source>
</evidence>
<comment type="caution">
    <text evidence="3">The sequence shown here is derived from an EMBL/GenBank/DDBJ whole genome shotgun (WGS) entry which is preliminary data.</text>
</comment>
<proteinExistence type="predicted"/>
<accession>A0ABQ1S314</accession>